<dbReference type="SUPFAM" id="SSF53187">
    <property type="entry name" value="Zn-dependent exopeptidases"/>
    <property type="match status" value="1"/>
</dbReference>
<evidence type="ECO:0000256" key="4">
    <source>
        <dbReference type="ARBA" id="ARBA00022438"/>
    </source>
</evidence>
<evidence type="ECO:0000256" key="6">
    <source>
        <dbReference type="ARBA" id="ARBA00022801"/>
    </source>
</evidence>
<dbReference type="PROSITE" id="PS00631">
    <property type="entry name" value="CYTOSOL_AP"/>
    <property type="match status" value="1"/>
</dbReference>
<comment type="similarity">
    <text evidence="3 8">Belongs to the peptidase M17 family.</text>
</comment>
<proteinExistence type="inferred from homology"/>
<evidence type="ECO:0000256" key="1">
    <source>
        <dbReference type="ARBA" id="ARBA00000135"/>
    </source>
</evidence>
<dbReference type="EC" id="3.4.11.1" evidence="8"/>
<dbReference type="Pfam" id="PF02789">
    <property type="entry name" value="Peptidase_M17_N"/>
    <property type="match status" value="1"/>
</dbReference>
<feature type="active site" evidence="8">
    <location>
        <position position="274"/>
    </location>
</feature>
<gene>
    <name evidence="8" type="primary">pepA</name>
    <name evidence="10" type="ORF">GCM10009851_01170</name>
</gene>
<keyword evidence="8" id="KW-0464">Manganese</keyword>
<keyword evidence="8" id="KW-0479">Metal-binding</keyword>
<feature type="binding site" evidence="8">
    <location>
        <position position="346"/>
    </location>
    <ligand>
        <name>Mn(2+)</name>
        <dbReference type="ChEBI" id="CHEBI:29035"/>
        <label>2</label>
    </ligand>
</feature>
<dbReference type="InterPro" id="IPR023042">
    <property type="entry name" value="Peptidase_M17_leu_NH2_pept"/>
</dbReference>
<evidence type="ECO:0000256" key="8">
    <source>
        <dbReference type="HAMAP-Rule" id="MF_00181"/>
    </source>
</evidence>
<dbReference type="SUPFAM" id="SSF52949">
    <property type="entry name" value="Macro domain-like"/>
    <property type="match status" value="1"/>
</dbReference>
<dbReference type="Gene3D" id="3.40.630.10">
    <property type="entry name" value="Zn peptidases"/>
    <property type="match status" value="1"/>
</dbReference>
<feature type="binding site" evidence="8">
    <location>
        <position position="344"/>
    </location>
    <ligand>
        <name>Mn(2+)</name>
        <dbReference type="ChEBI" id="CHEBI:29035"/>
        <label>1</label>
    </ligand>
</feature>
<keyword evidence="5 8" id="KW-0645">Protease</keyword>
<evidence type="ECO:0000259" key="9">
    <source>
        <dbReference type="PROSITE" id="PS00631"/>
    </source>
</evidence>
<comment type="caution">
    <text evidence="10">The sequence shown here is derived from an EMBL/GenBank/DDBJ whole genome shotgun (WGS) entry which is preliminary data.</text>
</comment>
<evidence type="ECO:0000256" key="5">
    <source>
        <dbReference type="ARBA" id="ARBA00022670"/>
    </source>
</evidence>
<dbReference type="GO" id="GO:0004177">
    <property type="term" value="F:aminopeptidase activity"/>
    <property type="evidence" value="ECO:0007669"/>
    <property type="project" value="UniProtKB-KW"/>
</dbReference>
<dbReference type="HAMAP" id="MF_00181">
    <property type="entry name" value="Cytosol_peptidase_M17"/>
    <property type="match status" value="1"/>
</dbReference>
<dbReference type="Gene3D" id="3.40.220.10">
    <property type="entry name" value="Leucine Aminopeptidase, subunit E, domain 1"/>
    <property type="match status" value="1"/>
</dbReference>
<feature type="binding site" evidence="8">
    <location>
        <position position="267"/>
    </location>
    <ligand>
        <name>Mn(2+)</name>
        <dbReference type="ChEBI" id="CHEBI:29035"/>
        <label>1</label>
    </ligand>
</feature>
<evidence type="ECO:0000256" key="3">
    <source>
        <dbReference type="ARBA" id="ARBA00009528"/>
    </source>
</evidence>
<dbReference type="InterPro" id="IPR000819">
    <property type="entry name" value="Peptidase_M17_C"/>
</dbReference>
<comment type="catalytic activity">
    <reaction evidence="2 8">
        <text>Release of an N-terminal amino acid, preferentially leucine, but not glutamic or aspartic acids.</text>
        <dbReference type="EC" id="3.4.11.10"/>
    </reaction>
</comment>
<feature type="domain" description="Cytosol aminopeptidase" evidence="9">
    <location>
        <begin position="342"/>
        <end position="349"/>
    </location>
</feature>
<dbReference type="PRINTS" id="PR00481">
    <property type="entry name" value="LAMNOPPTDASE"/>
</dbReference>
<evidence type="ECO:0000313" key="10">
    <source>
        <dbReference type="EMBL" id="GAA2222238.1"/>
    </source>
</evidence>
<feature type="binding site" evidence="8">
    <location>
        <position position="285"/>
    </location>
    <ligand>
        <name>Mn(2+)</name>
        <dbReference type="ChEBI" id="CHEBI:29035"/>
        <label>2</label>
    </ligand>
</feature>
<dbReference type="InterPro" id="IPR008283">
    <property type="entry name" value="Peptidase_M17_N"/>
</dbReference>
<dbReference type="InterPro" id="IPR043472">
    <property type="entry name" value="Macro_dom-like"/>
</dbReference>
<evidence type="ECO:0000313" key="11">
    <source>
        <dbReference type="Proteomes" id="UP001500929"/>
    </source>
</evidence>
<dbReference type="PANTHER" id="PTHR11963:SF23">
    <property type="entry name" value="CYTOSOL AMINOPEPTIDASE"/>
    <property type="match status" value="1"/>
</dbReference>
<dbReference type="CDD" id="cd00433">
    <property type="entry name" value="Peptidase_M17"/>
    <property type="match status" value="1"/>
</dbReference>
<dbReference type="InterPro" id="IPR011356">
    <property type="entry name" value="Leucine_aapep/pepB"/>
</dbReference>
<reference evidence="11" key="1">
    <citation type="journal article" date="2019" name="Int. J. Syst. Evol. Microbiol.">
        <title>The Global Catalogue of Microorganisms (GCM) 10K type strain sequencing project: providing services to taxonomists for standard genome sequencing and annotation.</title>
        <authorList>
            <consortium name="The Broad Institute Genomics Platform"/>
            <consortium name="The Broad Institute Genome Sequencing Center for Infectious Disease"/>
            <person name="Wu L."/>
            <person name="Ma J."/>
        </authorList>
    </citation>
    <scope>NUCLEOTIDE SEQUENCE [LARGE SCALE GENOMIC DNA]</scope>
    <source>
        <strain evidence="11">JCM 16117</strain>
    </source>
</reference>
<accession>A0ABP5Q4M6</accession>
<comment type="function">
    <text evidence="7 8">Presumably involved in the processing and regular turnover of intracellular proteins. Catalyzes the removal of unsubstituted N-terminal amino acids from various peptides.</text>
</comment>
<dbReference type="NCBIfam" id="NF002073">
    <property type="entry name" value="PRK00913.1-2"/>
    <property type="match status" value="1"/>
</dbReference>
<dbReference type="Pfam" id="PF00883">
    <property type="entry name" value="Peptidase_M17"/>
    <property type="match status" value="1"/>
</dbReference>
<dbReference type="PANTHER" id="PTHR11963">
    <property type="entry name" value="LEUCINE AMINOPEPTIDASE-RELATED"/>
    <property type="match status" value="1"/>
</dbReference>
<feature type="binding site" evidence="8">
    <location>
        <position position="346"/>
    </location>
    <ligand>
        <name>Mn(2+)</name>
        <dbReference type="ChEBI" id="CHEBI:29035"/>
        <label>1</label>
    </ligand>
</feature>
<protein>
    <recommendedName>
        <fullName evidence="8">Probable cytosol aminopeptidase</fullName>
        <ecNumber evidence="8">3.4.11.1</ecNumber>
    </recommendedName>
    <alternativeName>
        <fullName evidence="8">Leucine aminopeptidase</fullName>
        <shortName evidence="8">LAP</shortName>
        <ecNumber evidence="8">3.4.11.10</ecNumber>
    </alternativeName>
    <alternativeName>
        <fullName evidence="8">Leucyl aminopeptidase</fullName>
    </alternativeName>
</protein>
<dbReference type="RefSeq" id="WP_259477933.1">
    <property type="nucleotide sequence ID" value="NZ_BAAAQY010000001.1"/>
</dbReference>
<name>A0ABP5Q4M6_9MICO</name>
<dbReference type="Proteomes" id="UP001500929">
    <property type="component" value="Unassembled WGS sequence"/>
</dbReference>
<feature type="active site" evidence="8">
    <location>
        <position position="348"/>
    </location>
</feature>
<dbReference type="EMBL" id="BAAAQY010000001">
    <property type="protein sequence ID" value="GAA2222238.1"/>
    <property type="molecule type" value="Genomic_DNA"/>
</dbReference>
<keyword evidence="8" id="KW-0963">Cytoplasm</keyword>
<keyword evidence="4 8" id="KW-0031">Aminopeptidase</keyword>
<feature type="binding site" evidence="8">
    <location>
        <position position="262"/>
    </location>
    <ligand>
        <name>Mn(2+)</name>
        <dbReference type="ChEBI" id="CHEBI:29035"/>
        <label>2</label>
    </ligand>
</feature>
<sequence length="503" mass="51718">MTSASLSLLADPWEPDAEAVLLVAAARADGAWRIRSTAARLDTVALAADLDAVGFRGLGEEVVRLPGGESGFGGIAVVGLGERSSGAADGSLRIATAAAMRRIGGEAPIVVDLDAASGGELTEIVEGAGLGSYRYTKRRGAGSATDESGAGRRVAVVSGRVDGETARAVFDRAVEAVTAVESVRDLVNLPALDLSPEALADQAVALAQGLPLAVEVWDAEKLEQDGFGGILGVGRGSSRPPRLVKLSYRPEGAASHLALVGKGITFDSGGLSLKPPLSMVGMKDDMAGAATVLATVVAAARLALPVRITSWLCLAENMPSGDAIRPGDVLTAHGGRTIEVLNTDAEGRLVLADGLVAACAENPDVVVDVATLTGAAVVALGTRYTAAMGDDDQVDRMREAARDAGEPLWPMPLPHEMRALLDSDVADIANVKPGNTAGGMLVAGVFLREFVGDRPDGTPVPWVHLDVAGPAYNKESAYGYTPKGGTGAMVRTLLRFAEMYTRA</sequence>
<evidence type="ECO:0000256" key="2">
    <source>
        <dbReference type="ARBA" id="ARBA00000967"/>
    </source>
</evidence>
<comment type="catalytic activity">
    <reaction evidence="1 8">
        <text>Release of an N-terminal amino acid, Xaa-|-Yaa-, in which Xaa is preferably Leu, but may be other amino acids including Pro although not Arg or Lys, and Yaa may be Pro. Amino acid amides and methyl esters are also readily hydrolyzed, but rates on arylamides are exceedingly low.</text>
        <dbReference type="EC" id="3.4.11.1"/>
    </reaction>
</comment>
<comment type="subcellular location">
    <subcellularLocation>
        <location evidence="8">Cytoplasm</location>
    </subcellularLocation>
</comment>
<dbReference type="EC" id="3.4.11.10" evidence="8"/>
<comment type="cofactor">
    <cofactor evidence="8">
        <name>Mn(2+)</name>
        <dbReference type="ChEBI" id="CHEBI:29035"/>
    </cofactor>
    <text evidence="8">Binds 2 manganese ions per subunit.</text>
</comment>
<evidence type="ECO:0000256" key="7">
    <source>
        <dbReference type="ARBA" id="ARBA00049972"/>
    </source>
</evidence>
<feature type="binding site" evidence="8">
    <location>
        <position position="267"/>
    </location>
    <ligand>
        <name>Mn(2+)</name>
        <dbReference type="ChEBI" id="CHEBI:29035"/>
        <label>2</label>
    </ligand>
</feature>
<organism evidence="10 11">
    <name type="scientific">Herbiconiux moechotypicola</name>
    <dbReference type="NCBI Taxonomy" id="637393"/>
    <lineage>
        <taxon>Bacteria</taxon>
        <taxon>Bacillati</taxon>
        <taxon>Actinomycetota</taxon>
        <taxon>Actinomycetes</taxon>
        <taxon>Micrococcales</taxon>
        <taxon>Microbacteriaceae</taxon>
        <taxon>Herbiconiux</taxon>
    </lineage>
</organism>
<keyword evidence="11" id="KW-1185">Reference proteome</keyword>
<keyword evidence="6 8" id="KW-0378">Hydrolase</keyword>